<evidence type="ECO:0000256" key="5">
    <source>
        <dbReference type="SAM" id="MobiDB-lite"/>
    </source>
</evidence>
<dbReference type="AlphaFoldDB" id="A0A7R8UG85"/>
<feature type="chain" id="PRO_5030940259" description="Spaetzle domain-containing protein" evidence="6">
    <location>
        <begin position="17"/>
        <end position="250"/>
    </location>
</feature>
<sequence length="250" mass="28339">MKTHQIWWTALSVALGLDIRGDVIKGVPCVKRYHQLFCPTAGNSYPIEKIEKFIDDNKALMRRMYGDFEMIDSPAEMKQKRKRNTDEPIFADGMEFIPDDLEPGESYFAKLRDRKKRQSNSFRPNANGPRLPKPLSRPGVGGTSGPNANANESSTGRTDACESKIEIVTPYWASNSAGKIRAIVNTQHFEQAIHQEICTKSQTSRCGNDCGCEQKYKWHRLLAYDPDNDCKGIFMDWFLFPSCCVCRCAP</sequence>
<feature type="compositionally biased region" description="Polar residues" evidence="5">
    <location>
        <begin position="145"/>
        <end position="157"/>
    </location>
</feature>
<evidence type="ECO:0000256" key="1">
    <source>
        <dbReference type="ARBA" id="ARBA00011748"/>
    </source>
</evidence>
<keyword evidence="9" id="KW-1185">Reference proteome</keyword>
<accession>A0A7R8UG85</accession>
<proteinExistence type="predicted"/>
<dbReference type="SUPFAM" id="SSF57501">
    <property type="entry name" value="Cystine-knot cytokines"/>
    <property type="match status" value="1"/>
</dbReference>
<dbReference type="GO" id="GO:0005121">
    <property type="term" value="F:Toll binding"/>
    <property type="evidence" value="ECO:0007669"/>
    <property type="project" value="TreeGrafter"/>
</dbReference>
<feature type="region of interest" description="Disordered" evidence="5">
    <location>
        <begin position="76"/>
        <end position="95"/>
    </location>
</feature>
<dbReference type="EMBL" id="LR899009">
    <property type="protein sequence ID" value="CAD7080004.1"/>
    <property type="molecule type" value="Genomic_DNA"/>
</dbReference>
<keyword evidence="2 6" id="KW-0732">Signal</keyword>
<reference evidence="8 9" key="1">
    <citation type="submission" date="2020-11" db="EMBL/GenBank/DDBJ databases">
        <authorList>
            <person name="Wallbank WR R."/>
            <person name="Pardo Diaz C."/>
            <person name="Kozak K."/>
            <person name="Martin S."/>
            <person name="Jiggins C."/>
            <person name="Moest M."/>
            <person name="Warren A I."/>
            <person name="Generalovic N T."/>
            <person name="Byers J.R.P. K."/>
            <person name="Montejo-Kovacevich G."/>
            <person name="Yen C E."/>
        </authorList>
    </citation>
    <scope>NUCLEOTIDE SEQUENCE [LARGE SCALE GENOMIC DNA]</scope>
</reference>
<evidence type="ECO:0000256" key="6">
    <source>
        <dbReference type="SAM" id="SignalP"/>
    </source>
</evidence>
<evidence type="ECO:0000256" key="4">
    <source>
        <dbReference type="ARBA" id="ARBA00023180"/>
    </source>
</evidence>
<gene>
    <name evidence="8" type="ORF">HERILL_LOCUS3183</name>
</gene>
<dbReference type="Pfam" id="PF16077">
    <property type="entry name" value="Spaetzle"/>
    <property type="match status" value="1"/>
</dbReference>
<keyword evidence="4" id="KW-0325">Glycoprotein</keyword>
<feature type="signal peptide" evidence="6">
    <location>
        <begin position="1"/>
        <end position="16"/>
    </location>
</feature>
<protein>
    <recommendedName>
        <fullName evidence="7">Spaetzle domain-containing protein</fullName>
    </recommendedName>
</protein>
<dbReference type="PANTHER" id="PTHR23199">
    <property type="entry name" value="NEUROTROPHIN 1-RELATED"/>
    <property type="match status" value="1"/>
</dbReference>
<evidence type="ECO:0000256" key="2">
    <source>
        <dbReference type="ARBA" id="ARBA00022729"/>
    </source>
</evidence>
<dbReference type="InterPro" id="IPR052444">
    <property type="entry name" value="Spz/Toll_ligand-like"/>
</dbReference>
<dbReference type="PANTHER" id="PTHR23199:SF13">
    <property type="entry name" value="PROTEIN SPAETZLE 3"/>
    <property type="match status" value="1"/>
</dbReference>
<dbReference type="Proteomes" id="UP000594454">
    <property type="component" value="Chromosome 1"/>
</dbReference>
<dbReference type="Gene3D" id="2.10.90.10">
    <property type="entry name" value="Cystine-knot cytokines"/>
    <property type="match status" value="1"/>
</dbReference>
<evidence type="ECO:0000259" key="7">
    <source>
        <dbReference type="Pfam" id="PF16077"/>
    </source>
</evidence>
<name>A0A7R8UG85_HERIL</name>
<keyword evidence="3" id="KW-1015">Disulfide bond</keyword>
<dbReference type="GO" id="GO:0045087">
    <property type="term" value="P:innate immune response"/>
    <property type="evidence" value="ECO:0007669"/>
    <property type="project" value="TreeGrafter"/>
</dbReference>
<dbReference type="GO" id="GO:0021556">
    <property type="term" value="P:central nervous system formation"/>
    <property type="evidence" value="ECO:0007669"/>
    <property type="project" value="TreeGrafter"/>
</dbReference>
<dbReference type="GO" id="GO:0008083">
    <property type="term" value="F:growth factor activity"/>
    <property type="evidence" value="ECO:0007669"/>
    <property type="project" value="TreeGrafter"/>
</dbReference>
<organism evidence="8 9">
    <name type="scientific">Hermetia illucens</name>
    <name type="common">Black soldier fly</name>
    <dbReference type="NCBI Taxonomy" id="343691"/>
    <lineage>
        <taxon>Eukaryota</taxon>
        <taxon>Metazoa</taxon>
        <taxon>Ecdysozoa</taxon>
        <taxon>Arthropoda</taxon>
        <taxon>Hexapoda</taxon>
        <taxon>Insecta</taxon>
        <taxon>Pterygota</taxon>
        <taxon>Neoptera</taxon>
        <taxon>Endopterygota</taxon>
        <taxon>Diptera</taxon>
        <taxon>Brachycera</taxon>
        <taxon>Stratiomyomorpha</taxon>
        <taxon>Stratiomyidae</taxon>
        <taxon>Hermetiinae</taxon>
        <taxon>Hermetia</taxon>
    </lineage>
</organism>
<comment type="subunit">
    <text evidence="1">Homodimer; disulfide-linked.</text>
</comment>
<dbReference type="InterPro" id="IPR032104">
    <property type="entry name" value="Spaetzle"/>
</dbReference>
<feature type="region of interest" description="Disordered" evidence="5">
    <location>
        <begin position="113"/>
        <end position="159"/>
    </location>
</feature>
<evidence type="ECO:0000313" key="8">
    <source>
        <dbReference type="EMBL" id="CAD7080004.1"/>
    </source>
</evidence>
<dbReference type="FunFam" id="2.10.90.10:FF:000018">
    <property type="entry name" value="Spatzle 4"/>
    <property type="match status" value="1"/>
</dbReference>
<dbReference type="OrthoDB" id="6630583at2759"/>
<evidence type="ECO:0000256" key="3">
    <source>
        <dbReference type="ARBA" id="ARBA00023157"/>
    </source>
</evidence>
<evidence type="ECO:0000313" key="9">
    <source>
        <dbReference type="Proteomes" id="UP000594454"/>
    </source>
</evidence>
<dbReference type="GO" id="GO:0005615">
    <property type="term" value="C:extracellular space"/>
    <property type="evidence" value="ECO:0007669"/>
    <property type="project" value="UniProtKB-ARBA"/>
</dbReference>
<feature type="domain" description="Spaetzle" evidence="7">
    <location>
        <begin position="159"/>
        <end position="248"/>
    </location>
</feature>
<dbReference type="InterPro" id="IPR029034">
    <property type="entry name" value="Cystine-knot_cytokine"/>
</dbReference>
<dbReference type="InParanoid" id="A0A7R8UG85"/>